<dbReference type="Gene3D" id="2.60.120.260">
    <property type="entry name" value="Galactose-binding domain-like"/>
    <property type="match status" value="1"/>
</dbReference>
<sequence length="1498" mass="162677">MRRRWSLPVLSAILIAAAPVLPSVAAAGPPGNVYDYLENPQMVGEGQEPHHAGLRQYDDTRQAMAADNDVSAGRWSRSLDGAWRIHMSDRPEQVPAGFYAEGYDTSGWRTVSVPHTWQTDGLDHPIFRNIPTEMWPDKPPAVPHDVNPTGAYVRGFDLPADWRGRREFLRFEGVTSGYFVWVNGKYAGYDQGGYSPAEFEITDKLHPGRNTIAVQVHRWGSGAHLEDYDQWRFAGIFRSVNVYSTPQTFVQDIGVRAELDAQYRGGTLGVDVELRRKDTGTYRVRATLHDAAGKPVVSTTADAAGETAKLSAPVANPAKWSDETPDLYTVVVELLDPNGQVTQVTSQPAGFRKIEIRDKQMLVNGKRILVKGVNRAETSARGGRHVTREETWQDVKLMKQLNVNAIRTSHYPSDPSLYDMADRHGMWIDDEVDIETHHHDSCPNDCLAERPEWQTAFMDRYVAMVERDKNHPSVFMWDTGNEAGLGKAHFAMADWTRKNEPSRPLYHQSNWPDGDAPFADIAGPRYSTPFKTGEGRPGLEEAVKTTTKPIIMGEYEHAQGNSLGGFREFWDVIRRNPSAQGGFIWDWAEQNIRLPLRTTPDSSPSGILSWLTGMPSQVDGHRGKALSLSGLDDFVEVYRDRRLDEVSDALTADAWVKPVAWSGDFTVLAKGNQYSLRMADAKTLEFTVAGHAARVTVPANWYDNWHRVSGTFDGKTVRLLLDGAEVASADWTGTIGRDPHAVNVGRNADSMQEWSTTRMAHGVIDEVRVYHKVLTPAELAADPKSNALLALDFDRVDDRGTYLSYGAGMGGVDGVVGPERSLQPETAQLAWVHAPIRFAETPDGIKVTNERAFAGTDDLRFAWKAEEAGRVIASGTLPLRLAAGETAVVRRPALPPNPDNIERTVTVQAVQKSATAWSSAGSIVAFGQFVNGKQITGVASPEPGGAVDVKQTGDTAVVSGKDFQYRFEKGSLTSMRVRGTELLKGGPALDVWRAPVANEMYSEDASWRKAGLDRLTTSVSDVKVEPGRDEVSVTVKSSASAVPGASVAQTMTYRVSGTGEVRIQHRVDPQGDVRGVPYLPRVGFSLRIPAEFQRFGYYGRGPAENYNDRAEGSPIGVYSSTVDEQYVDYYRPQDYGNHGDVRWATLTDGRTGGLMVAGDLQVAVSPYDDLERAAYPFALRRNPGWTTLHVSHEVSGVSETFHPPLPEYRTRPDGEYAYSVTLRPLSRAEVRDGTPSGPFVCVPDARLAGSSDTIEAGGTATATLTVTNPCPVPLDNAAARVQAPQGWTASSSGTLGRIAPGASASVPVTVTRGPDSPGGRRPVTAEVTGSVSGRKVTANAELQLTGMPPAPRGDVAVSKLEFLTAQNGWGPVERDQSNGENSGGDGAPMRIAGVAYPTGVGVHAESIVDVYLGGRCTSFTASAGIDDETSGQGRVTFEVYGDDQRRFASDPIAGGAAALPVSVDVTGVRTLRLRVTDGGDGNAWDHADWGAASLRCSP</sequence>
<dbReference type="Proteomes" id="UP000199515">
    <property type="component" value="Unassembled WGS sequence"/>
</dbReference>
<name>A0A1H3EGV1_9PSEU</name>
<dbReference type="PANTHER" id="PTHR46323:SF2">
    <property type="entry name" value="BETA-GALACTOSIDASE"/>
    <property type="match status" value="1"/>
</dbReference>
<dbReference type="SUPFAM" id="SSF74650">
    <property type="entry name" value="Galactose mutarotase-like"/>
    <property type="match status" value="1"/>
</dbReference>
<feature type="domain" description="Glycosyl hydrolase family 98 putative carbohydrate-binding module" evidence="12">
    <location>
        <begin position="1351"/>
        <end position="1496"/>
    </location>
</feature>
<keyword evidence="5" id="KW-0378">Hydrolase</keyword>
<dbReference type="InterPro" id="IPR006101">
    <property type="entry name" value="Glyco_hydro_2"/>
</dbReference>
<dbReference type="Pfam" id="PF02837">
    <property type="entry name" value="Glyco_hydro_2_N"/>
    <property type="match status" value="1"/>
</dbReference>
<dbReference type="InterPro" id="IPR038637">
    <property type="entry name" value="NPCBM_sf"/>
</dbReference>
<gene>
    <name evidence="14" type="ORF">SAMN05421504_103814</name>
</gene>
<feature type="signal peptide" evidence="10">
    <location>
        <begin position="1"/>
        <end position="27"/>
    </location>
</feature>
<keyword evidence="6" id="KW-1015">Disulfide bond</keyword>
<dbReference type="Gene3D" id="2.70.98.10">
    <property type="match status" value="1"/>
</dbReference>
<dbReference type="GO" id="GO:0005990">
    <property type="term" value="P:lactose catabolic process"/>
    <property type="evidence" value="ECO:0007669"/>
    <property type="project" value="TreeGrafter"/>
</dbReference>
<evidence type="ECO:0000256" key="1">
    <source>
        <dbReference type="ARBA" id="ARBA00001412"/>
    </source>
</evidence>
<dbReference type="SUPFAM" id="SSF49303">
    <property type="entry name" value="beta-Galactosidase/glucuronidase domain"/>
    <property type="match status" value="2"/>
</dbReference>
<dbReference type="InterPro" id="IPR011013">
    <property type="entry name" value="Gal_mutarotase_sf_dom"/>
</dbReference>
<dbReference type="Pfam" id="PF00703">
    <property type="entry name" value="Glyco_hydro_2"/>
    <property type="match status" value="1"/>
</dbReference>
<dbReference type="SMART" id="SM00560">
    <property type="entry name" value="LamGL"/>
    <property type="match status" value="1"/>
</dbReference>
<dbReference type="Pfam" id="PF08305">
    <property type="entry name" value="NPCBM"/>
    <property type="match status" value="1"/>
</dbReference>
<dbReference type="Pfam" id="PF02836">
    <property type="entry name" value="Glyco_hydro_2_C"/>
    <property type="match status" value="1"/>
</dbReference>
<dbReference type="Gene3D" id="3.20.20.80">
    <property type="entry name" value="Glycosidases"/>
    <property type="match status" value="1"/>
</dbReference>
<dbReference type="Gene3D" id="2.60.120.1060">
    <property type="entry name" value="NPCBM/NEW2 domain"/>
    <property type="match status" value="1"/>
</dbReference>
<dbReference type="EMBL" id="FNON01000003">
    <property type="protein sequence ID" value="SDX77835.1"/>
    <property type="molecule type" value="Genomic_DNA"/>
</dbReference>
<dbReference type="GO" id="GO:0004565">
    <property type="term" value="F:beta-galactosidase activity"/>
    <property type="evidence" value="ECO:0007669"/>
    <property type="project" value="UniProtKB-EC"/>
</dbReference>
<dbReference type="PANTHER" id="PTHR46323">
    <property type="entry name" value="BETA-GALACTOSIDASE"/>
    <property type="match status" value="1"/>
</dbReference>
<dbReference type="SUPFAM" id="SSF49785">
    <property type="entry name" value="Galactose-binding domain-like"/>
    <property type="match status" value="2"/>
</dbReference>
<feature type="chain" id="PRO_5011638902" description="beta-galactosidase" evidence="10">
    <location>
        <begin position="28"/>
        <end position="1498"/>
    </location>
</feature>
<evidence type="ECO:0000256" key="7">
    <source>
        <dbReference type="ARBA" id="ARBA00023295"/>
    </source>
</evidence>
<dbReference type="Pfam" id="PF16353">
    <property type="entry name" value="LacZ_4"/>
    <property type="match status" value="1"/>
</dbReference>
<dbReference type="InterPro" id="IPR006104">
    <property type="entry name" value="Glyco_hydro_2_N"/>
</dbReference>
<evidence type="ECO:0000256" key="4">
    <source>
        <dbReference type="ARBA" id="ARBA00022729"/>
    </source>
</evidence>
<dbReference type="SMART" id="SM01038">
    <property type="entry name" value="Bgal_small_N"/>
    <property type="match status" value="1"/>
</dbReference>
<dbReference type="GO" id="GO:0030246">
    <property type="term" value="F:carbohydrate binding"/>
    <property type="evidence" value="ECO:0007669"/>
    <property type="project" value="InterPro"/>
</dbReference>
<dbReference type="SUPFAM" id="SSF49899">
    <property type="entry name" value="Concanavalin A-like lectins/glucanases"/>
    <property type="match status" value="1"/>
</dbReference>
<keyword evidence="4 10" id="KW-0732">Signal</keyword>
<organism evidence="14 15">
    <name type="scientific">Amycolatopsis xylanica</name>
    <dbReference type="NCBI Taxonomy" id="589385"/>
    <lineage>
        <taxon>Bacteria</taxon>
        <taxon>Bacillati</taxon>
        <taxon>Actinomycetota</taxon>
        <taxon>Actinomycetes</taxon>
        <taxon>Pseudonocardiales</taxon>
        <taxon>Pseudonocardiaceae</taxon>
        <taxon>Amycolatopsis</taxon>
    </lineage>
</organism>
<dbReference type="InterPro" id="IPR006558">
    <property type="entry name" value="LamG-like"/>
</dbReference>
<comment type="catalytic activity">
    <reaction evidence="1">
        <text>Hydrolysis of terminal non-reducing beta-D-galactose residues in beta-D-galactosides.</text>
        <dbReference type="EC" id="3.2.1.23"/>
    </reaction>
</comment>
<dbReference type="Pfam" id="PF13385">
    <property type="entry name" value="Laminin_G_3"/>
    <property type="match status" value="1"/>
</dbReference>
<evidence type="ECO:0000256" key="9">
    <source>
        <dbReference type="SAM" id="MobiDB-lite"/>
    </source>
</evidence>
<evidence type="ECO:0000256" key="6">
    <source>
        <dbReference type="ARBA" id="ARBA00023157"/>
    </source>
</evidence>
<dbReference type="InterPro" id="IPR014718">
    <property type="entry name" value="GH-type_carb-bd"/>
</dbReference>
<evidence type="ECO:0000256" key="3">
    <source>
        <dbReference type="ARBA" id="ARBA00012756"/>
    </source>
</evidence>
<dbReference type="SUPFAM" id="SSF51445">
    <property type="entry name" value="(Trans)glycosidases"/>
    <property type="match status" value="1"/>
</dbReference>
<dbReference type="InterPro" id="IPR050347">
    <property type="entry name" value="Bact_Beta-galactosidase"/>
</dbReference>
<feature type="domain" description="LamG-like jellyroll fold" evidence="11">
    <location>
        <begin position="648"/>
        <end position="777"/>
    </location>
</feature>
<dbReference type="STRING" id="589385.SAMN05421504_103814"/>
<dbReference type="InterPro" id="IPR036156">
    <property type="entry name" value="Beta-gal/glucu_dom_sf"/>
</dbReference>
<keyword evidence="15" id="KW-1185">Reference proteome</keyword>
<dbReference type="InterPro" id="IPR006102">
    <property type="entry name" value="Ig-like_GH2"/>
</dbReference>
<dbReference type="InterPro" id="IPR013783">
    <property type="entry name" value="Ig-like_fold"/>
</dbReference>
<dbReference type="Gene3D" id="2.60.40.10">
    <property type="entry name" value="Immunoglobulins"/>
    <property type="match status" value="3"/>
</dbReference>
<accession>A0A1H3EGV1</accession>
<proteinExistence type="inferred from homology"/>
<dbReference type="SMART" id="SM00776">
    <property type="entry name" value="NPCBM"/>
    <property type="match status" value="1"/>
</dbReference>
<dbReference type="Gene3D" id="2.60.120.200">
    <property type="match status" value="1"/>
</dbReference>
<dbReference type="InterPro" id="IPR008979">
    <property type="entry name" value="Galactose-bd-like_sf"/>
</dbReference>
<dbReference type="InterPro" id="IPR006103">
    <property type="entry name" value="Glyco_hydro_2_cat"/>
</dbReference>
<evidence type="ECO:0000256" key="5">
    <source>
        <dbReference type="ARBA" id="ARBA00022801"/>
    </source>
</evidence>
<dbReference type="InterPro" id="IPR017853">
    <property type="entry name" value="GH"/>
</dbReference>
<comment type="similarity">
    <text evidence="2">Belongs to the glycosyl hydrolase 2 family.</text>
</comment>
<dbReference type="PRINTS" id="PR00132">
    <property type="entry name" value="GLHYDRLASE2"/>
</dbReference>
<evidence type="ECO:0000256" key="8">
    <source>
        <dbReference type="ARBA" id="ARBA00032230"/>
    </source>
</evidence>
<dbReference type="EC" id="3.2.1.23" evidence="3"/>
<feature type="region of interest" description="Disordered" evidence="9">
    <location>
        <begin position="1305"/>
        <end position="1331"/>
    </location>
</feature>
<protein>
    <recommendedName>
        <fullName evidence="3">beta-galactosidase</fullName>
        <ecNumber evidence="3">3.2.1.23</ecNumber>
    </recommendedName>
    <alternativeName>
        <fullName evidence="8">Lactase</fullName>
    </alternativeName>
</protein>
<evidence type="ECO:0000313" key="14">
    <source>
        <dbReference type="EMBL" id="SDX77835.1"/>
    </source>
</evidence>
<dbReference type="Pfam" id="PF02929">
    <property type="entry name" value="Bgal_small_N"/>
    <property type="match status" value="1"/>
</dbReference>
<dbReference type="Pfam" id="PF10633">
    <property type="entry name" value="NPCBM_assoc"/>
    <property type="match status" value="1"/>
</dbReference>
<evidence type="ECO:0000313" key="15">
    <source>
        <dbReference type="Proteomes" id="UP000199515"/>
    </source>
</evidence>
<dbReference type="GO" id="GO:0009341">
    <property type="term" value="C:beta-galactosidase complex"/>
    <property type="evidence" value="ECO:0007669"/>
    <property type="project" value="InterPro"/>
</dbReference>
<dbReference type="InterPro" id="IPR032312">
    <property type="entry name" value="LacZ_4"/>
</dbReference>
<dbReference type="InterPro" id="IPR013320">
    <property type="entry name" value="ConA-like_dom_sf"/>
</dbReference>
<evidence type="ECO:0000256" key="10">
    <source>
        <dbReference type="SAM" id="SignalP"/>
    </source>
</evidence>
<evidence type="ECO:0000259" key="12">
    <source>
        <dbReference type="SMART" id="SM00776"/>
    </source>
</evidence>
<dbReference type="InterPro" id="IPR013222">
    <property type="entry name" value="Glyco_hyd_98_carb-bd"/>
</dbReference>
<dbReference type="InterPro" id="IPR004199">
    <property type="entry name" value="B-gal_small/dom_5"/>
</dbReference>
<dbReference type="OrthoDB" id="9762066at2"/>
<reference evidence="14 15" key="1">
    <citation type="submission" date="2016-10" db="EMBL/GenBank/DDBJ databases">
        <authorList>
            <person name="de Groot N.N."/>
        </authorList>
    </citation>
    <scope>NUCLEOTIDE SEQUENCE [LARGE SCALE GENOMIC DNA]</scope>
    <source>
        <strain evidence="14 15">CPCC 202699</strain>
    </source>
</reference>
<evidence type="ECO:0000259" key="13">
    <source>
        <dbReference type="SMART" id="SM01038"/>
    </source>
</evidence>
<feature type="domain" description="Beta galactosidase small chain/" evidence="13">
    <location>
        <begin position="957"/>
        <end position="1223"/>
    </location>
</feature>
<keyword evidence="7" id="KW-0326">Glycosidase</keyword>
<dbReference type="InterPro" id="IPR018905">
    <property type="entry name" value="A-galactase_NEW3"/>
</dbReference>
<evidence type="ECO:0000259" key="11">
    <source>
        <dbReference type="SMART" id="SM00560"/>
    </source>
</evidence>
<dbReference type="RefSeq" id="WP_091289926.1">
    <property type="nucleotide sequence ID" value="NZ_FNON01000003.1"/>
</dbReference>
<evidence type="ECO:0000256" key="2">
    <source>
        <dbReference type="ARBA" id="ARBA00007401"/>
    </source>
</evidence>